<evidence type="ECO:0000256" key="1">
    <source>
        <dbReference type="SAM" id="MobiDB-lite"/>
    </source>
</evidence>
<feature type="region of interest" description="Disordered" evidence="1">
    <location>
        <begin position="105"/>
        <end position="153"/>
    </location>
</feature>
<dbReference type="Proteomes" id="UP000323386">
    <property type="component" value="Unassembled WGS sequence"/>
</dbReference>
<protein>
    <submittedName>
        <fullName evidence="2">Uncharacterized protein</fullName>
    </submittedName>
</protein>
<dbReference type="AlphaFoldDB" id="A0A5C3EX67"/>
<proteinExistence type="predicted"/>
<sequence>MVVVVRSRVAGRRCWARAPSLAAAGRLRRLPSAGAACPGSSAVRHPAPPPPPPPFFALGFRPDFLAGRPRASGPNGEAGPTRHHPTSLCLPLTLACHLARPAGRPHRRTAASSSATMVHAADRERVDAETKRAKSQPAGRTVSASRSGRNSGLVVPGAGLMGVARRRGPNEVDLRSPASAVVVVGAAGDRQDQTAALASLFLVPHRSLSCTEDWNWAASTAKSTAARQTTSTTTATKCSQPDYYSTLSVLVWR</sequence>
<evidence type="ECO:0000313" key="2">
    <source>
        <dbReference type="EMBL" id="SPO36375.1"/>
    </source>
</evidence>
<feature type="compositionally biased region" description="Basic and acidic residues" evidence="1">
    <location>
        <begin position="120"/>
        <end position="132"/>
    </location>
</feature>
<keyword evidence="3" id="KW-1185">Reference proteome</keyword>
<accession>A0A5C3EX67</accession>
<name>A0A5C3EX67_9BASI</name>
<organism evidence="2 3">
    <name type="scientific">Pseudozyma flocculosa</name>
    <dbReference type="NCBI Taxonomy" id="84751"/>
    <lineage>
        <taxon>Eukaryota</taxon>
        <taxon>Fungi</taxon>
        <taxon>Dikarya</taxon>
        <taxon>Basidiomycota</taxon>
        <taxon>Ustilaginomycotina</taxon>
        <taxon>Ustilaginomycetes</taxon>
        <taxon>Ustilaginales</taxon>
        <taxon>Ustilaginaceae</taxon>
        <taxon>Pseudozyma</taxon>
    </lineage>
</organism>
<evidence type="ECO:0000313" key="3">
    <source>
        <dbReference type="Proteomes" id="UP000323386"/>
    </source>
</evidence>
<feature type="region of interest" description="Disordered" evidence="1">
    <location>
        <begin position="66"/>
        <end position="85"/>
    </location>
</feature>
<gene>
    <name evidence="2" type="ORF">PSFLO_01846</name>
</gene>
<dbReference type="EMBL" id="OOIP01000004">
    <property type="protein sequence ID" value="SPO36375.1"/>
    <property type="molecule type" value="Genomic_DNA"/>
</dbReference>
<reference evidence="2 3" key="1">
    <citation type="submission" date="2018-03" db="EMBL/GenBank/DDBJ databases">
        <authorList>
            <person name="Guldener U."/>
        </authorList>
    </citation>
    <scope>NUCLEOTIDE SEQUENCE [LARGE SCALE GENOMIC DNA]</scope>
    <source>
        <strain evidence="2 3">DAOM196992</strain>
    </source>
</reference>